<evidence type="ECO:0000256" key="15">
    <source>
        <dbReference type="ARBA" id="ARBA00025094"/>
    </source>
</evidence>
<dbReference type="RefSeq" id="WP_319615854.1">
    <property type="nucleotide sequence ID" value="NZ_JAWXYB010000018.1"/>
</dbReference>
<comment type="catalytic activity">
    <reaction evidence="16">
        <text>2 nitric oxide + NADH + 2 O2 = 2 nitrate + NAD(+) + H(+)</text>
        <dbReference type="Rhea" id="RHEA:19469"/>
        <dbReference type="ChEBI" id="CHEBI:15378"/>
        <dbReference type="ChEBI" id="CHEBI:15379"/>
        <dbReference type="ChEBI" id="CHEBI:16480"/>
        <dbReference type="ChEBI" id="CHEBI:17632"/>
        <dbReference type="ChEBI" id="CHEBI:57540"/>
        <dbReference type="ChEBI" id="CHEBI:57945"/>
        <dbReference type="EC" id="1.14.12.17"/>
    </reaction>
</comment>
<name>A0AAW9DXL4_ACIAO</name>
<dbReference type="GO" id="GO:0005344">
    <property type="term" value="F:oxygen carrier activity"/>
    <property type="evidence" value="ECO:0007669"/>
    <property type="project" value="UniProtKB-KW"/>
</dbReference>
<dbReference type="Gene3D" id="3.40.50.80">
    <property type="entry name" value="Nucleotide-binding domain of ferredoxin-NADP reductase (FNR) module"/>
    <property type="match status" value="1"/>
</dbReference>
<dbReference type="Gene3D" id="2.40.30.10">
    <property type="entry name" value="Translation factors"/>
    <property type="match status" value="1"/>
</dbReference>
<protein>
    <recommendedName>
        <fullName evidence="4">nitric oxide dioxygenase</fullName>
        <ecNumber evidence="4">1.14.12.17</ecNumber>
    </recommendedName>
</protein>
<evidence type="ECO:0000256" key="18">
    <source>
        <dbReference type="RuleBase" id="RU000356"/>
    </source>
</evidence>
<evidence type="ECO:0000256" key="11">
    <source>
        <dbReference type="ARBA" id="ARBA00022857"/>
    </source>
</evidence>
<evidence type="ECO:0000256" key="5">
    <source>
        <dbReference type="ARBA" id="ARBA00022575"/>
    </source>
</evidence>
<dbReference type="Pfam" id="PF00042">
    <property type="entry name" value="Globin"/>
    <property type="match status" value="1"/>
</dbReference>
<dbReference type="EMBL" id="JAWXYB010000018">
    <property type="protein sequence ID" value="MDX5933003.1"/>
    <property type="molecule type" value="Genomic_DNA"/>
</dbReference>
<keyword evidence="18" id="KW-0813">Transport</keyword>
<evidence type="ECO:0000256" key="7">
    <source>
        <dbReference type="ARBA" id="ARBA00022621"/>
    </source>
</evidence>
<dbReference type="PANTHER" id="PTHR43396:SF3">
    <property type="entry name" value="FLAVOHEMOPROTEIN"/>
    <property type="match status" value="1"/>
</dbReference>
<keyword evidence="8" id="KW-0285">Flavoprotein</keyword>
<comment type="cofactor">
    <cofactor evidence="2">
        <name>FAD</name>
        <dbReference type="ChEBI" id="CHEBI:57692"/>
    </cofactor>
</comment>
<dbReference type="Gene3D" id="1.10.490.10">
    <property type="entry name" value="Globins"/>
    <property type="match status" value="1"/>
</dbReference>
<evidence type="ECO:0000256" key="2">
    <source>
        <dbReference type="ARBA" id="ARBA00001974"/>
    </source>
</evidence>
<dbReference type="GO" id="GO:0071500">
    <property type="term" value="P:cellular response to nitrosative stress"/>
    <property type="evidence" value="ECO:0007669"/>
    <property type="project" value="TreeGrafter"/>
</dbReference>
<dbReference type="PRINTS" id="PR00410">
    <property type="entry name" value="PHEHYDRXLASE"/>
</dbReference>
<evidence type="ECO:0000256" key="14">
    <source>
        <dbReference type="ARBA" id="ARBA00023027"/>
    </source>
</evidence>
<comment type="cofactor">
    <cofactor evidence="1">
        <name>heme b</name>
        <dbReference type="ChEBI" id="CHEBI:60344"/>
    </cofactor>
</comment>
<keyword evidence="9" id="KW-0479">Metal-binding</keyword>
<dbReference type="SUPFAM" id="SSF46458">
    <property type="entry name" value="Globin-like"/>
    <property type="match status" value="1"/>
</dbReference>
<dbReference type="InterPro" id="IPR017938">
    <property type="entry name" value="Riboflavin_synthase-like_b-brl"/>
</dbReference>
<keyword evidence="11" id="KW-0521">NADP</keyword>
<evidence type="ECO:0000256" key="4">
    <source>
        <dbReference type="ARBA" id="ARBA00012229"/>
    </source>
</evidence>
<accession>A0AAW9DXL4</accession>
<keyword evidence="13" id="KW-0408">Iron</keyword>
<dbReference type="InterPro" id="IPR039261">
    <property type="entry name" value="FNR_nucleotide-bd"/>
</dbReference>
<dbReference type="NCBIfam" id="NF009805">
    <property type="entry name" value="PRK13289.1"/>
    <property type="match status" value="1"/>
</dbReference>
<reference evidence="21 22" key="1">
    <citation type="submission" date="2023-11" db="EMBL/GenBank/DDBJ databases">
        <title>MicrobeMod: A computational toolkit for identifying prokaryotic methylation and restriction-modification with nanopore sequencing.</title>
        <authorList>
            <person name="Crits-Christoph A."/>
            <person name="Kang S.C."/>
            <person name="Lee H."/>
            <person name="Ostrov N."/>
        </authorList>
    </citation>
    <scope>NUCLEOTIDE SEQUENCE [LARGE SCALE GENOMIC DNA]</scope>
    <source>
        <strain evidence="21 22">DSMZ 700</strain>
    </source>
</reference>
<dbReference type="GO" id="GO:0008941">
    <property type="term" value="F:nitric oxide dioxygenase NAD(P)H activity"/>
    <property type="evidence" value="ECO:0007669"/>
    <property type="project" value="UniProtKB-EC"/>
</dbReference>
<dbReference type="GO" id="GO:0019825">
    <property type="term" value="F:oxygen binding"/>
    <property type="evidence" value="ECO:0007669"/>
    <property type="project" value="InterPro"/>
</dbReference>
<keyword evidence="6 18" id="KW-0349">Heme</keyword>
<sequence>MPKPLRPSTIAVVKETVPALAAHGSTITREMYSRLFRNEHIRMLFNQANQGESGAQTHALAAAILGYARNIDNPGVLGAVIERITQKHVGYNIMSEHYPFVAEALLEAIAHVLGEAATPEILSAWGEAYWFLAEILKEREQTIRNGILAAEGGWTGWRDFRVMEKLRESSVITSFLLRPDDGGKVVLHKPGQYLTFMLSPDGGDTIKRNYSISSAPSSDTYRISVKREANGNGGSRYLHDQVTVGSVLKVSPPAGDFFLPADQNGPVILLSGGVGLTPMVSMLEAVVNQGPHIDVHYVHGALNGDTHAMRERVQTLARRNPRVAATTFYSAPGVDDVLGKTHDAEGFINTDWLLANTSLLTADVFLCGPRPFLRTLVAALVKVGVQSDRIHYEYFGPADELLAT</sequence>
<feature type="domain" description="Globin" evidence="19">
    <location>
        <begin position="4"/>
        <end position="141"/>
    </location>
</feature>
<feature type="domain" description="FAD-binding FR-type" evidence="20">
    <location>
        <begin position="155"/>
        <end position="260"/>
    </location>
</feature>
<dbReference type="InterPro" id="IPR017927">
    <property type="entry name" value="FAD-bd_FR_type"/>
</dbReference>
<dbReference type="InterPro" id="IPR000971">
    <property type="entry name" value="Globin"/>
</dbReference>
<dbReference type="Pfam" id="PF00970">
    <property type="entry name" value="FAD_binding_6"/>
    <property type="match status" value="1"/>
</dbReference>
<evidence type="ECO:0000256" key="10">
    <source>
        <dbReference type="ARBA" id="ARBA00022827"/>
    </source>
</evidence>
<dbReference type="SUPFAM" id="SSF63380">
    <property type="entry name" value="Riboflavin synthase domain-like"/>
    <property type="match status" value="1"/>
</dbReference>
<evidence type="ECO:0000256" key="13">
    <source>
        <dbReference type="ARBA" id="ARBA00023004"/>
    </source>
</evidence>
<dbReference type="InterPro" id="IPR012292">
    <property type="entry name" value="Globin/Proto"/>
</dbReference>
<evidence type="ECO:0000313" key="21">
    <source>
        <dbReference type="EMBL" id="MDX5933003.1"/>
    </source>
</evidence>
<keyword evidence="12 21" id="KW-0560">Oxidoreductase</keyword>
<dbReference type="GO" id="GO:0046210">
    <property type="term" value="P:nitric oxide catabolic process"/>
    <property type="evidence" value="ECO:0007669"/>
    <property type="project" value="TreeGrafter"/>
</dbReference>
<comment type="caution">
    <text evidence="21">The sequence shown here is derived from an EMBL/GenBank/DDBJ whole genome shotgun (WGS) entry which is preliminary data.</text>
</comment>
<dbReference type="GO" id="GO:0009636">
    <property type="term" value="P:response to toxic substance"/>
    <property type="evidence" value="ECO:0007669"/>
    <property type="project" value="UniProtKB-KW"/>
</dbReference>
<dbReference type="InterPro" id="IPR009050">
    <property type="entry name" value="Globin-like_sf"/>
</dbReference>
<dbReference type="PROSITE" id="PS51384">
    <property type="entry name" value="FAD_FR"/>
    <property type="match status" value="1"/>
</dbReference>
<keyword evidence="7 18" id="KW-0561">Oxygen transport</keyword>
<evidence type="ECO:0000259" key="20">
    <source>
        <dbReference type="PROSITE" id="PS51384"/>
    </source>
</evidence>
<dbReference type="SUPFAM" id="SSF52343">
    <property type="entry name" value="Ferredoxin reductase-like, C-terminal NADP-linked domain"/>
    <property type="match status" value="1"/>
</dbReference>
<dbReference type="Pfam" id="PF00175">
    <property type="entry name" value="NAD_binding_1"/>
    <property type="match status" value="1"/>
</dbReference>
<evidence type="ECO:0000256" key="17">
    <source>
        <dbReference type="ARBA" id="ARBA00049433"/>
    </source>
</evidence>
<dbReference type="CDD" id="cd06184">
    <property type="entry name" value="flavohem_like_fad_nad_binding"/>
    <property type="match status" value="1"/>
</dbReference>
<comment type="function">
    <text evidence="15">Is involved in NO detoxification in an aerobic process, termed nitric oxide dioxygenase (NOD) reaction that utilizes O(2) and NAD(P)H to convert NO to nitrate, which protects the bacterium from various noxious nitrogen compounds. Therefore, plays a central role in the inducible response to nitrosative stress.</text>
</comment>
<gene>
    <name evidence="21" type="primary">hmpA</name>
    <name evidence="21" type="ORF">SIL87_19810</name>
</gene>
<dbReference type="Proteomes" id="UP001279553">
    <property type="component" value="Unassembled WGS sequence"/>
</dbReference>
<organism evidence="21 22">
    <name type="scientific">Acidiphilium acidophilum</name>
    <name type="common">Thiobacillus acidophilus</name>
    <dbReference type="NCBI Taxonomy" id="76588"/>
    <lineage>
        <taxon>Bacteria</taxon>
        <taxon>Pseudomonadati</taxon>
        <taxon>Pseudomonadota</taxon>
        <taxon>Alphaproteobacteria</taxon>
        <taxon>Acetobacterales</taxon>
        <taxon>Acidocellaceae</taxon>
        <taxon>Acidiphilium</taxon>
    </lineage>
</organism>
<dbReference type="EC" id="1.14.12.17" evidence="4"/>
<comment type="similarity">
    <text evidence="3">In the C-terminal section; belongs to the flavoprotein pyridine nucleotide cytochrome reductase family.</text>
</comment>
<evidence type="ECO:0000256" key="6">
    <source>
        <dbReference type="ARBA" id="ARBA00022617"/>
    </source>
</evidence>
<keyword evidence="5" id="KW-0216">Detoxification</keyword>
<evidence type="ECO:0000256" key="3">
    <source>
        <dbReference type="ARBA" id="ARBA00006401"/>
    </source>
</evidence>
<dbReference type="PROSITE" id="PS01033">
    <property type="entry name" value="GLOBIN"/>
    <property type="match status" value="1"/>
</dbReference>
<dbReference type="InterPro" id="IPR008333">
    <property type="entry name" value="Cbr1-like_FAD-bd_dom"/>
</dbReference>
<keyword evidence="22" id="KW-1185">Reference proteome</keyword>
<dbReference type="FunFam" id="3.40.50.80:FF:000010">
    <property type="entry name" value="Flavohemoprotein"/>
    <property type="match status" value="1"/>
</dbReference>
<dbReference type="GO" id="GO:0071949">
    <property type="term" value="F:FAD binding"/>
    <property type="evidence" value="ECO:0007669"/>
    <property type="project" value="TreeGrafter"/>
</dbReference>
<evidence type="ECO:0000313" key="22">
    <source>
        <dbReference type="Proteomes" id="UP001279553"/>
    </source>
</evidence>
<dbReference type="PANTHER" id="PTHR43396">
    <property type="entry name" value="FLAVOHEMOPROTEIN"/>
    <property type="match status" value="1"/>
</dbReference>
<evidence type="ECO:0000256" key="8">
    <source>
        <dbReference type="ARBA" id="ARBA00022630"/>
    </source>
</evidence>
<evidence type="ECO:0000256" key="1">
    <source>
        <dbReference type="ARBA" id="ARBA00001970"/>
    </source>
</evidence>
<evidence type="ECO:0000259" key="19">
    <source>
        <dbReference type="PROSITE" id="PS01033"/>
    </source>
</evidence>
<comment type="similarity">
    <text evidence="18">Belongs to the globin family.</text>
</comment>
<dbReference type="AlphaFoldDB" id="A0AAW9DXL4"/>
<dbReference type="GO" id="GO:0046872">
    <property type="term" value="F:metal ion binding"/>
    <property type="evidence" value="ECO:0007669"/>
    <property type="project" value="UniProtKB-KW"/>
</dbReference>
<dbReference type="InterPro" id="IPR001433">
    <property type="entry name" value="OxRdtase_FAD/NAD-bd"/>
</dbReference>
<dbReference type="GO" id="GO:0020037">
    <property type="term" value="F:heme binding"/>
    <property type="evidence" value="ECO:0007669"/>
    <property type="project" value="InterPro"/>
</dbReference>
<evidence type="ECO:0000256" key="16">
    <source>
        <dbReference type="ARBA" id="ARBA00048649"/>
    </source>
</evidence>
<keyword evidence="10" id="KW-0274">FAD</keyword>
<keyword evidence="14" id="KW-0520">NAD</keyword>
<evidence type="ECO:0000256" key="9">
    <source>
        <dbReference type="ARBA" id="ARBA00022723"/>
    </source>
</evidence>
<proteinExistence type="inferred from homology"/>
<evidence type="ECO:0000256" key="12">
    <source>
        <dbReference type="ARBA" id="ARBA00023002"/>
    </source>
</evidence>
<comment type="catalytic activity">
    <reaction evidence="17">
        <text>2 nitric oxide + NADPH + 2 O2 = 2 nitrate + NADP(+) + H(+)</text>
        <dbReference type="Rhea" id="RHEA:19465"/>
        <dbReference type="ChEBI" id="CHEBI:15378"/>
        <dbReference type="ChEBI" id="CHEBI:15379"/>
        <dbReference type="ChEBI" id="CHEBI:16480"/>
        <dbReference type="ChEBI" id="CHEBI:17632"/>
        <dbReference type="ChEBI" id="CHEBI:57783"/>
        <dbReference type="ChEBI" id="CHEBI:58349"/>
        <dbReference type="EC" id="1.14.12.17"/>
    </reaction>
</comment>